<organism evidence="10 11">
    <name type="scientific">Circinella minor</name>
    <dbReference type="NCBI Taxonomy" id="1195481"/>
    <lineage>
        <taxon>Eukaryota</taxon>
        <taxon>Fungi</taxon>
        <taxon>Fungi incertae sedis</taxon>
        <taxon>Mucoromycota</taxon>
        <taxon>Mucoromycotina</taxon>
        <taxon>Mucoromycetes</taxon>
        <taxon>Mucorales</taxon>
        <taxon>Lichtheimiaceae</taxon>
        <taxon>Circinella</taxon>
    </lineage>
</organism>
<protein>
    <recommendedName>
        <fullName evidence="5">Restriction of telomere capping protein 4</fullName>
    </recommendedName>
</protein>
<dbReference type="AlphaFoldDB" id="A0A8H7RHM1"/>
<comment type="function">
    <text evidence="1">May be involved in a process influencing telomere capping.</text>
</comment>
<gene>
    <name evidence="10" type="ORF">INT45_003179</name>
</gene>
<evidence type="ECO:0000313" key="11">
    <source>
        <dbReference type="Proteomes" id="UP000646827"/>
    </source>
</evidence>
<evidence type="ECO:0000256" key="3">
    <source>
        <dbReference type="ARBA" id="ARBA00004496"/>
    </source>
</evidence>
<dbReference type="EMBL" id="JAEPRB010000847">
    <property type="protein sequence ID" value="KAG2211301.1"/>
    <property type="molecule type" value="Genomic_DNA"/>
</dbReference>
<dbReference type="InterPro" id="IPR028094">
    <property type="entry name" value="RTC4_C"/>
</dbReference>
<sequence>MDQFNNAIKEYKDKVTKACSDNAAGANDIIAYLEEMLLYKERWAGPWIESFVHLGARSSQRVEGFHANLKKIIERPGRMLHTFQSIHEYLDTANWKEGLQQNREELLEWIIQDRATPNGNRLKNQIALLRGIICNFAIYMTVKEIQAARYINEDTIECDIFCKAKTNYNLPCRHMLYQFNSAPLYPELYSKRWWLVPSTDNTPKEPYINTATEDKIEIETDDDLQTLNMYQEMKEKITSVYISCQNDQQRQDLIGAIDSALKKFSPVPIENLALPKSVKTKKRPPKKSIGSRIPSSWEKSEKEAKEKQKVKDKKEAKKLKENKKQLSPSNVPLVPHRNKRFKNIEKSVDDDPSKENKEKKIIHPDIPAENTIEEIKIVDDGWCGFRTLAYIVYKDQEKYLDVKEKMYSYVKDNRDICTDYICNGHRVLYDELLQRMAYGVAPQLRTRSACRKEYWFDLAFDIQVAANTFNLPLASYSDSIHESALYLPYDIPAGQPLLEIIYFVHGNHFQTIRTKRFPRMIWPPVSPKSLAIWESRGRDPKLYKAAWKYIHREKYPVAQNSDENGKNPMTLEGDGGKPQIKKDELQELNELLAAADAIELEPEAINGCPYCGTSLGDPIPNSIKKMYDQCILKNEQFKESHQKNREKKIKQGSTSRRTLRERTPERKVAFEEQLEFCRFHKIELIYKQEGIKKGYPTEINFKSLPGRIVSHLDTLVEIVKGLLHSSFRVHEEEFVEENERVIKRSLFARMSRVEFYTSGYYGVRGKAIIVNVLQHELVHKSRITRSDTHPLDELTFIQTILVPEYSILLIQEDLRIPSYKAAFNILMSSHEYGVHVYPNPVEEDYDD</sequence>
<evidence type="ECO:0000256" key="7">
    <source>
        <dbReference type="ARBA" id="ARBA00023242"/>
    </source>
</evidence>
<dbReference type="Proteomes" id="UP000646827">
    <property type="component" value="Unassembled WGS sequence"/>
</dbReference>
<dbReference type="GO" id="GO:0005634">
    <property type="term" value="C:nucleus"/>
    <property type="evidence" value="ECO:0007669"/>
    <property type="project" value="UniProtKB-SubCell"/>
</dbReference>
<dbReference type="InterPro" id="IPR039024">
    <property type="entry name" value="RTC4"/>
</dbReference>
<feature type="region of interest" description="Disordered" evidence="8">
    <location>
        <begin position="638"/>
        <end position="664"/>
    </location>
</feature>
<evidence type="ECO:0000256" key="8">
    <source>
        <dbReference type="SAM" id="MobiDB-lite"/>
    </source>
</evidence>
<proteinExistence type="inferred from homology"/>
<keyword evidence="11" id="KW-1185">Reference proteome</keyword>
<comment type="caution">
    <text evidence="10">The sequence shown here is derived from an EMBL/GenBank/DDBJ whole genome shotgun (WGS) entry which is preliminary data.</text>
</comment>
<dbReference type="CDD" id="cd22744">
    <property type="entry name" value="OTU"/>
    <property type="match status" value="1"/>
</dbReference>
<feature type="region of interest" description="Disordered" evidence="8">
    <location>
        <begin position="276"/>
        <end position="358"/>
    </location>
</feature>
<evidence type="ECO:0000256" key="5">
    <source>
        <dbReference type="ARBA" id="ARBA00015162"/>
    </source>
</evidence>
<keyword evidence="7" id="KW-0539">Nucleus</keyword>
<dbReference type="Pfam" id="PF14474">
    <property type="entry name" value="RTC4"/>
    <property type="match status" value="1"/>
</dbReference>
<dbReference type="PANTHER" id="PTHR41391:SF1">
    <property type="entry name" value="RESTRICTION OF TELOMERE CAPPING PROTEIN 4"/>
    <property type="match status" value="1"/>
</dbReference>
<accession>A0A8H7RHM1</accession>
<evidence type="ECO:0000256" key="2">
    <source>
        <dbReference type="ARBA" id="ARBA00004123"/>
    </source>
</evidence>
<evidence type="ECO:0000256" key="4">
    <source>
        <dbReference type="ARBA" id="ARBA00009461"/>
    </source>
</evidence>
<reference evidence="10 11" key="1">
    <citation type="submission" date="2020-12" db="EMBL/GenBank/DDBJ databases">
        <title>Metabolic potential, ecology and presence of endohyphal bacteria is reflected in genomic diversity of Mucoromycotina.</title>
        <authorList>
            <person name="Muszewska A."/>
            <person name="Okrasinska A."/>
            <person name="Steczkiewicz K."/>
            <person name="Drgas O."/>
            <person name="Orlowska M."/>
            <person name="Perlinska-Lenart U."/>
            <person name="Aleksandrzak-Piekarczyk T."/>
            <person name="Szatraj K."/>
            <person name="Zielenkiewicz U."/>
            <person name="Pilsyk S."/>
            <person name="Malc E."/>
            <person name="Mieczkowski P."/>
            <person name="Kruszewska J.S."/>
            <person name="Biernat P."/>
            <person name="Pawlowska J."/>
        </authorList>
    </citation>
    <scope>NUCLEOTIDE SEQUENCE [LARGE SCALE GENOMIC DNA]</scope>
    <source>
        <strain evidence="10 11">CBS 142.35</strain>
    </source>
</reference>
<evidence type="ECO:0000256" key="1">
    <source>
        <dbReference type="ARBA" id="ARBA00002738"/>
    </source>
</evidence>
<comment type="subcellular location">
    <subcellularLocation>
        <location evidence="3">Cytoplasm</location>
    </subcellularLocation>
    <subcellularLocation>
        <location evidence="2">Nucleus</location>
    </subcellularLocation>
</comment>
<dbReference type="PANTHER" id="PTHR41391">
    <property type="entry name" value="RESTRICTION OF TELOMERE CAPPING PROTEIN 4"/>
    <property type="match status" value="1"/>
</dbReference>
<dbReference type="SMART" id="SM01312">
    <property type="entry name" value="RTC4"/>
    <property type="match status" value="1"/>
</dbReference>
<comment type="similarity">
    <text evidence="4">Belongs to the RTC4 family.</text>
</comment>
<evidence type="ECO:0000313" key="10">
    <source>
        <dbReference type="EMBL" id="KAG2211301.1"/>
    </source>
</evidence>
<evidence type="ECO:0000259" key="9">
    <source>
        <dbReference type="SMART" id="SM01312"/>
    </source>
</evidence>
<dbReference type="OrthoDB" id="128308at2759"/>
<feature type="compositionally biased region" description="Basic and acidic residues" evidence="8">
    <location>
        <begin position="342"/>
        <end position="358"/>
    </location>
</feature>
<dbReference type="GO" id="GO:0005737">
    <property type="term" value="C:cytoplasm"/>
    <property type="evidence" value="ECO:0007669"/>
    <property type="project" value="UniProtKB-SubCell"/>
</dbReference>
<feature type="compositionally biased region" description="Basic and acidic residues" evidence="8">
    <location>
        <begin position="298"/>
        <end position="324"/>
    </location>
</feature>
<feature type="domain" description="Restriction of telomere capping protein 4 C-terminal" evidence="9">
    <location>
        <begin position="718"/>
        <end position="839"/>
    </location>
</feature>
<name>A0A8H7RHM1_9FUNG</name>
<keyword evidence="6" id="KW-0963">Cytoplasm</keyword>
<dbReference type="Gene3D" id="3.90.70.80">
    <property type="match status" value="1"/>
</dbReference>
<evidence type="ECO:0000256" key="6">
    <source>
        <dbReference type="ARBA" id="ARBA00022490"/>
    </source>
</evidence>